<reference evidence="1 2" key="1">
    <citation type="submission" date="2019-10" db="EMBL/GenBank/DDBJ databases">
        <title>Genetic environment of the oxa23 gene and comparative analysis of carbapenem resistant Acinetobacter baumannii isolates belonging to global clone 1, lineage 2 recovered in a burns hospital outbreak in 2012-2013.</title>
        <authorList>
            <person name="Douraghi M."/>
            <person name="Aris P."/>
            <person name="Kenyon J."/>
            <person name="Hamidian M."/>
        </authorList>
    </citation>
    <scope>NUCLEOTIDE SEQUENCE [LARGE SCALE GENOMIC DNA]</scope>
    <source>
        <strain evidence="1 2">ABS103</strain>
    </source>
</reference>
<evidence type="ECO:0000313" key="2">
    <source>
        <dbReference type="Proteomes" id="UP000461234"/>
    </source>
</evidence>
<dbReference type="AlphaFoldDB" id="A0A5N5XVE2"/>
<accession>A0A5N5XVE2</accession>
<organism evidence="1 2">
    <name type="scientific">Acinetobacter baumannii</name>
    <dbReference type="NCBI Taxonomy" id="470"/>
    <lineage>
        <taxon>Bacteria</taxon>
        <taxon>Pseudomonadati</taxon>
        <taxon>Pseudomonadota</taxon>
        <taxon>Gammaproteobacteria</taxon>
        <taxon>Moraxellales</taxon>
        <taxon>Moraxellaceae</taxon>
        <taxon>Acinetobacter</taxon>
        <taxon>Acinetobacter calcoaceticus/baumannii complex</taxon>
    </lineage>
</organism>
<proteinExistence type="predicted"/>
<comment type="caution">
    <text evidence="1">The sequence shown here is derived from an EMBL/GenBank/DDBJ whole genome shotgun (WGS) entry which is preliminary data.</text>
</comment>
<protein>
    <submittedName>
        <fullName evidence="1">Uncharacterized protein</fullName>
    </submittedName>
</protein>
<name>A0A5N5XVE2_ACIBA</name>
<gene>
    <name evidence="1" type="ORF">F2P40_18015</name>
</gene>
<dbReference type="RefSeq" id="WP_119485363.1">
    <property type="nucleotide sequence ID" value="NZ_CAXNZI010000019.1"/>
</dbReference>
<evidence type="ECO:0000313" key="1">
    <source>
        <dbReference type="EMBL" id="MQR51193.1"/>
    </source>
</evidence>
<dbReference type="EMBL" id="WIOC01000032">
    <property type="protein sequence ID" value="MQR51193.1"/>
    <property type="molecule type" value="Genomic_DNA"/>
</dbReference>
<sequence length="84" mass="9907">METSKKYNLAIFLDNKIVAVKVCRSEEERELAIKENETFGFKTEKGFYHFNPQTKKMTWRGKGHSNRSKNAVVHEFDKKLIQNN</sequence>
<dbReference type="Proteomes" id="UP000461234">
    <property type="component" value="Unassembled WGS sequence"/>
</dbReference>